<feature type="transmembrane region" description="Helical" evidence="2">
    <location>
        <begin position="48"/>
        <end position="70"/>
    </location>
</feature>
<keyword evidence="2" id="KW-1133">Transmembrane helix</keyword>
<gene>
    <name evidence="3" type="ORF">EPA93_34220</name>
</gene>
<evidence type="ECO:0000256" key="2">
    <source>
        <dbReference type="SAM" id="Phobius"/>
    </source>
</evidence>
<keyword evidence="2" id="KW-0472">Membrane</keyword>
<name>A0A4P6JYV5_KTERU</name>
<sequence>MMQAVRIISLLTRLALMAVMVLGLLFWLAQIAVVGTFVGSGLQTGLRYVHIGLGIIGTVGLLGLAGIALFKRGTRALAAIGILYALIMLAFGLTQMFILSGNLHLIIQLAHLLVGIGAMYLARAIERRYQGSRAQSPERAVARSTSTPALQGPEG</sequence>
<evidence type="ECO:0000256" key="1">
    <source>
        <dbReference type="SAM" id="MobiDB-lite"/>
    </source>
</evidence>
<keyword evidence="4" id="KW-1185">Reference proteome</keyword>
<evidence type="ECO:0000313" key="3">
    <source>
        <dbReference type="EMBL" id="QBD80755.1"/>
    </source>
</evidence>
<accession>A0A4P6JYV5</accession>
<dbReference type="OrthoDB" id="9156709at2"/>
<reference evidence="3 4" key="1">
    <citation type="submission" date="2019-01" db="EMBL/GenBank/DDBJ databases">
        <title>Ktedonosporobacter rubrisoli SCAWS-G2.</title>
        <authorList>
            <person name="Huang Y."/>
            <person name="Yan B."/>
        </authorList>
    </citation>
    <scope>NUCLEOTIDE SEQUENCE [LARGE SCALE GENOMIC DNA]</scope>
    <source>
        <strain evidence="3 4">SCAWS-G2</strain>
    </source>
</reference>
<dbReference type="Proteomes" id="UP000290365">
    <property type="component" value="Chromosome"/>
</dbReference>
<evidence type="ECO:0000313" key="4">
    <source>
        <dbReference type="Proteomes" id="UP000290365"/>
    </source>
</evidence>
<feature type="region of interest" description="Disordered" evidence="1">
    <location>
        <begin position="135"/>
        <end position="155"/>
    </location>
</feature>
<feature type="transmembrane region" description="Helical" evidence="2">
    <location>
        <begin position="105"/>
        <end position="125"/>
    </location>
</feature>
<feature type="transmembrane region" description="Helical" evidence="2">
    <location>
        <begin position="7"/>
        <end position="28"/>
    </location>
</feature>
<dbReference type="RefSeq" id="WP_129891817.1">
    <property type="nucleotide sequence ID" value="NZ_CP035758.1"/>
</dbReference>
<dbReference type="EMBL" id="CP035758">
    <property type="protein sequence ID" value="QBD80755.1"/>
    <property type="molecule type" value="Genomic_DNA"/>
</dbReference>
<feature type="transmembrane region" description="Helical" evidence="2">
    <location>
        <begin position="77"/>
        <end position="99"/>
    </location>
</feature>
<dbReference type="AlphaFoldDB" id="A0A4P6JYV5"/>
<dbReference type="KEGG" id="kbs:EPA93_34220"/>
<proteinExistence type="predicted"/>
<organism evidence="3 4">
    <name type="scientific">Ktedonosporobacter rubrisoli</name>
    <dbReference type="NCBI Taxonomy" id="2509675"/>
    <lineage>
        <taxon>Bacteria</taxon>
        <taxon>Bacillati</taxon>
        <taxon>Chloroflexota</taxon>
        <taxon>Ktedonobacteria</taxon>
        <taxon>Ktedonobacterales</taxon>
        <taxon>Ktedonosporobacteraceae</taxon>
        <taxon>Ktedonosporobacter</taxon>
    </lineage>
</organism>
<protein>
    <submittedName>
        <fullName evidence="3">Uncharacterized protein</fullName>
    </submittedName>
</protein>
<keyword evidence="2" id="KW-0812">Transmembrane</keyword>